<dbReference type="Proteomes" id="UP000051401">
    <property type="component" value="Unassembled WGS sequence"/>
</dbReference>
<organism evidence="2 4">
    <name type="scientific">Roseovarius indicus</name>
    <dbReference type="NCBI Taxonomy" id="540747"/>
    <lineage>
        <taxon>Bacteria</taxon>
        <taxon>Pseudomonadati</taxon>
        <taxon>Pseudomonadota</taxon>
        <taxon>Alphaproteobacteria</taxon>
        <taxon>Rhodobacterales</taxon>
        <taxon>Roseobacteraceae</taxon>
        <taxon>Roseovarius</taxon>
    </lineage>
</organism>
<reference evidence="3 5" key="2">
    <citation type="submission" date="2018-08" db="EMBL/GenBank/DDBJ databases">
        <title>Genetic Globetrotter - A new plasmid hitch-hiking vast phylogenetic and geographic distances.</title>
        <authorList>
            <person name="Vollmers J."/>
            <person name="Petersen J."/>
        </authorList>
    </citation>
    <scope>NUCLEOTIDE SEQUENCE [LARGE SCALE GENOMIC DNA]</scope>
    <source>
        <strain evidence="3 5">DSM 26383</strain>
    </source>
</reference>
<protein>
    <submittedName>
        <fullName evidence="2">Uncharacterized protein</fullName>
    </submittedName>
</protein>
<evidence type="ECO:0000313" key="4">
    <source>
        <dbReference type="Proteomes" id="UP000051401"/>
    </source>
</evidence>
<keyword evidence="1" id="KW-0472">Membrane</keyword>
<dbReference type="EMBL" id="LAXI01000005">
    <property type="protein sequence ID" value="KRS17995.1"/>
    <property type="molecule type" value="Genomic_DNA"/>
</dbReference>
<evidence type="ECO:0000313" key="3">
    <source>
        <dbReference type="EMBL" id="QEW27184.1"/>
    </source>
</evidence>
<evidence type="ECO:0000313" key="2">
    <source>
        <dbReference type="EMBL" id="KRS17995.1"/>
    </source>
</evidence>
<gene>
    <name evidence="3" type="ORF">RIdsm_02995</name>
    <name evidence="2" type="ORF">XM52_10600</name>
</gene>
<dbReference type="EMBL" id="CP031598">
    <property type="protein sequence ID" value="QEW27184.1"/>
    <property type="molecule type" value="Genomic_DNA"/>
</dbReference>
<dbReference type="RefSeq" id="WP_057816053.1">
    <property type="nucleotide sequence ID" value="NZ_CP031598.1"/>
</dbReference>
<dbReference type="STRING" id="540747.SAMN04488031_101350"/>
<proteinExistence type="predicted"/>
<dbReference type="Proteomes" id="UP000325785">
    <property type="component" value="Chromosome"/>
</dbReference>
<sequence length="116" mass="12295">MTGNATEEWLLTRLDYPGHLDPERIAGLSGSGVAIVVGLVVYSWFPAGLALAAGLGAGFLAGAVVYRRVTRRRMDREVAALTARRAAETEMTDAQIARMKAKYAGGTAPTAEMKKG</sequence>
<reference evidence="2 4" key="1">
    <citation type="submission" date="2015-04" db="EMBL/GenBank/DDBJ databases">
        <title>The draft genome sequence of Roseovarius indicus B108T.</title>
        <authorList>
            <person name="Li G."/>
            <person name="Lai Q."/>
            <person name="Shao Z."/>
            <person name="Yan P."/>
        </authorList>
    </citation>
    <scope>NUCLEOTIDE SEQUENCE [LARGE SCALE GENOMIC DNA]</scope>
    <source>
        <strain evidence="2 4">B108</strain>
    </source>
</reference>
<dbReference type="KEGG" id="rid:RIdsm_02995"/>
<evidence type="ECO:0000256" key="1">
    <source>
        <dbReference type="SAM" id="Phobius"/>
    </source>
</evidence>
<dbReference type="PATRIC" id="fig|540747.5.peg.5045"/>
<keyword evidence="1" id="KW-1133">Transmembrane helix</keyword>
<keyword evidence="4" id="KW-1185">Reference proteome</keyword>
<accession>A0A0T5P9Q1</accession>
<name>A0A0T5P9Q1_9RHOB</name>
<dbReference type="AlphaFoldDB" id="A0A0T5P9Q1"/>
<feature type="transmembrane region" description="Helical" evidence="1">
    <location>
        <begin position="48"/>
        <end position="66"/>
    </location>
</feature>
<keyword evidence="1" id="KW-0812">Transmembrane</keyword>
<evidence type="ECO:0000313" key="5">
    <source>
        <dbReference type="Proteomes" id="UP000325785"/>
    </source>
</evidence>